<feature type="compositionally biased region" description="Polar residues" evidence="1">
    <location>
        <begin position="198"/>
        <end position="212"/>
    </location>
</feature>
<reference evidence="4" key="1">
    <citation type="submission" date="2016-06" db="UniProtKB">
        <authorList>
            <consortium name="WormBaseParasite"/>
        </authorList>
    </citation>
    <scope>IDENTIFICATION</scope>
</reference>
<feature type="region of interest" description="Disordered" evidence="1">
    <location>
        <begin position="301"/>
        <end position="332"/>
    </location>
</feature>
<dbReference type="Proteomes" id="UP000272942">
    <property type="component" value="Unassembled WGS sequence"/>
</dbReference>
<feature type="region of interest" description="Disordered" evidence="1">
    <location>
        <begin position="1"/>
        <end position="153"/>
    </location>
</feature>
<feature type="compositionally biased region" description="Basic residues" evidence="1">
    <location>
        <begin position="79"/>
        <end position="88"/>
    </location>
</feature>
<reference evidence="2 3" key="2">
    <citation type="submission" date="2018-11" db="EMBL/GenBank/DDBJ databases">
        <authorList>
            <consortium name="Pathogen Informatics"/>
        </authorList>
    </citation>
    <scope>NUCLEOTIDE SEQUENCE [LARGE SCALE GENOMIC DNA]</scope>
    <source>
        <strain evidence="2 3">Egypt</strain>
    </source>
</reference>
<feature type="compositionally biased region" description="Basic residues" evidence="1">
    <location>
        <begin position="39"/>
        <end position="57"/>
    </location>
</feature>
<proteinExistence type="predicted"/>
<dbReference type="EMBL" id="UZAN01069820">
    <property type="protein sequence ID" value="VDP94821.1"/>
    <property type="molecule type" value="Genomic_DNA"/>
</dbReference>
<organism evidence="4">
    <name type="scientific">Echinostoma caproni</name>
    <dbReference type="NCBI Taxonomy" id="27848"/>
    <lineage>
        <taxon>Eukaryota</taxon>
        <taxon>Metazoa</taxon>
        <taxon>Spiralia</taxon>
        <taxon>Lophotrochozoa</taxon>
        <taxon>Platyhelminthes</taxon>
        <taxon>Trematoda</taxon>
        <taxon>Digenea</taxon>
        <taxon>Plagiorchiida</taxon>
        <taxon>Echinostomata</taxon>
        <taxon>Echinostomatoidea</taxon>
        <taxon>Echinostomatidae</taxon>
        <taxon>Echinostoma</taxon>
    </lineage>
</organism>
<accession>A0A183BE88</accession>
<protein>
    <submittedName>
        <fullName evidence="4">Neurofilament triplet H1-like protein</fullName>
    </submittedName>
</protein>
<name>A0A183BE88_9TREM</name>
<feature type="region of interest" description="Disordered" evidence="1">
    <location>
        <begin position="166"/>
        <end position="254"/>
    </location>
</feature>
<dbReference type="OrthoDB" id="10465369at2759"/>
<gene>
    <name evidence="2" type="ORF">ECPE_LOCUS17523</name>
</gene>
<evidence type="ECO:0000313" key="3">
    <source>
        <dbReference type="Proteomes" id="UP000272942"/>
    </source>
</evidence>
<dbReference type="WBParaSite" id="ECPE_0001756801-mRNA-1">
    <property type="protein sequence ID" value="ECPE_0001756801-mRNA-1"/>
    <property type="gene ID" value="ECPE_0001756801"/>
</dbReference>
<sequence>MPASRAFYATNAANATPPDLNTHPTSDSDCLLVVEKPVHTHKSRKSTTPSRKPRVSKSRSEPSRRSSHAKGPKRDVMKSKKAIKRKGSRSASSSPAAKVRRKTVHKTRLVQKSNRISACPFAPRALGRKKTRPQLRASKRPTKKQTKPVVNRKIIDKSSVVKVNVCPFAKRIGKASSKRKSSEKLKAVTPKRRRSWSSKRAQSLTPKQVSSTQKKKRTSTPKRSVAIRSKRKSPSKKATPGGRKSLGSCSGRSSCTLKPRPVVTAWKERLRPRPLRSARFSCYRSDCMEKNAYAASIPTTRKQAPELKSPKAPKSRKQITKSQKPMGGKNRNNMFLKHQKRMDPKLWFDTTEDQPAPTESHAMSYAV</sequence>
<evidence type="ECO:0000313" key="2">
    <source>
        <dbReference type="EMBL" id="VDP94821.1"/>
    </source>
</evidence>
<feature type="compositionally biased region" description="Basic residues" evidence="1">
    <location>
        <begin position="126"/>
        <end position="146"/>
    </location>
</feature>
<dbReference type="AlphaFoldDB" id="A0A183BE88"/>
<keyword evidence="3" id="KW-1185">Reference proteome</keyword>
<evidence type="ECO:0000256" key="1">
    <source>
        <dbReference type="SAM" id="MobiDB-lite"/>
    </source>
</evidence>
<evidence type="ECO:0000313" key="4">
    <source>
        <dbReference type="WBParaSite" id="ECPE_0001756801-mRNA-1"/>
    </source>
</evidence>
<feature type="compositionally biased region" description="Basic residues" evidence="1">
    <location>
        <begin position="98"/>
        <end position="109"/>
    </location>
</feature>